<comment type="caution">
    <text evidence="6">The sequence shown here is derived from an EMBL/GenBank/DDBJ whole genome shotgun (WGS) entry which is preliminary data.</text>
</comment>
<feature type="domain" description="DNA helicase Pif1-like DEAD-box helicase" evidence="3">
    <location>
        <begin position="1088"/>
        <end position="1295"/>
    </location>
</feature>
<dbReference type="Proteomes" id="UP000478052">
    <property type="component" value="Unassembled WGS sequence"/>
</dbReference>
<feature type="region of interest" description="Disordered" evidence="2">
    <location>
        <begin position="510"/>
        <end position="546"/>
    </location>
</feature>
<name>A0A6G0XZK0_APHCR</name>
<sequence length="1781" mass="205420">MQHKYVQIVLDKLHNLHDDQPDHENNRFKSQKIIKWVFYNKKKTINQLKWTFQVKCKNIVTVALEKSQLIPKSNVETYVEALCGKSLHTHNSQPFFNEIGLNAERMEVEDNLVTDEPMQLDLQVPKQLPANSFNQPSVNNFNKNKIVGKQFSCNDTCRKKKYDPFISNGLENCYLRIHESTLGTLSDLLDELFTCTNPNRDGRNGHSKECYLNEFQCGARILPLLNLSSHFPELRNIKRQLYEIRRLYTHLSRVDEALEQGDVAFLKKLAEDTQAKAISFPSAAVHSDLAEDKLTEDFKKTIELFEKRASDLPKYSCCSCETLCFKRNVNAIEKQKTNIIEKQIWKDLQTLVPENDRKWICNYCYGKINDDIMPSTCILNKMFTHQVPPEISCLNEYEKLLVQRAKCFQKITSTKTVINKNLPFKEQMKKASGTAYHLPLPIEQTSRSYVRKRISIPNGSKYVWQNLVDVHKVWKALLWYKNNNPLYSLIELPESSDGIAQILEHMPQTEFQDENNAEQKSEDVTSKPSNNLDRAPNDTGEQTTHDNTILTCASQSDPMYEQYTVFPIQSSRTMDSATKLYQQKKVHDTPMPWYEKKLDMLCFPDIYPKGENRIHEDRSQSIRDCDYIKARVTSKHPRYRRNSQHLFHMMNNATMRQVNGGVYQTLNLTKGNQKFTKEIYLQKVANGDFDDGENQMNNVFSRVRNTNEYWKKPTCDLNAMIKEYGPATWFVTFSPGEWNDPELIQYIRDINPDINTSKMSVNQILALDPVSVARYLDNQFEAILKCIYSDDNPLGEKCLHHFWRREYQQRGMCHFHMLWIEGAPMLGASSEEEIAQFIMRVASCALPDKNVSPTLYDRVTRFQSHKHNSYCMRNKKTERGFMKVCRFGFDRPVTEEFVLRNVQTSIVGRRNLKTKTRLYDLPRKPNESNNNDYVPILMMLWNGNMDIQFVGDHSTALNILERALTNESLTKKLWSFAMRTLYNREYGVIEAADVCLMNSLYGTDNGTVIKWLNVFMIRNKRVLPINQIQKLQKGSEDVFYSSFIDDIYPNRPIALTDMCLYEFTQWYELKPEKPKSETRDFHEIKKSMNEDQRRVFDSVFQLVKDGNKICREFVTGEAGTGKSYVIKCLIHAIRQELKKDVAILAPTGIAAFNVGGLTMHRLLQLPVEHKRGTPKYSPLSDTALDAIRKALKNVVLVIVDEISMVSNVNFLYMHLKLVEICNTFDDEDGWFGKMHLLVFGDLLQLPPVSDGPVFVPVPTETLNKCVQSVAPVDLWSLLDYDELRINMRQKDDDTYKTILANLRVGTVSDADTNILKTRVINLNFHNPGERLYKLCDYVKALSDAVCIMPTNDMCDTLNEAMLDRNNEPEITLHANDKIDAKNPQQRQYAKKKLEKNEDSSVTAGLPKKITIKKNAKVMIRRNIDISLGLVNGTLCVVDSITRSVTGEVEKVNVRLLSGEIHGIERIRVTFEISTGVYVNREQFPLILSYAITVHKSQGISLKTVVIDAGVHNFAKGQIYVALSRVTSLNGLHLINYDTFKVVADTLAILQYNFLRQKFRPDLVGYCLPTMGCRDHNHVEQVWAIPREVLEVQQNNDPANNISNLRGFPEDGYNSFAAVTFLLLLSNPTLRNQIKKLPPDHILNVMINNYWANRLQDLREFMLFAGHEYTFATNNNIAIPNFLKSILNKSNQINDIVSFKGVYIKTCIVCSCKNVQEFQSNIMRVPIKNDSKITYELKTLMDFERSIKKTWTTCLSCNKDTTHNVQVDPKITNKVLIIQLQL</sequence>
<dbReference type="Pfam" id="PF05970">
    <property type="entry name" value="PIF1"/>
    <property type="match status" value="1"/>
</dbReference>
<dbReference type="CDD" id="cd18809">
    <property type="entry name" value="SF1_C_RecD"/>
    <property type="match status" value="1"/>
</dbReference>
<keyword evidence="1" id="KW-0067">ATP-binding</keyword>
<dbReference type="InterPro" id="IPR046700">
    <property type="entry name" value="DUF6570"/>
</dbReference>
<feature type="domain" description="DUF6570" evidence="5">
    <location>
        <begin position="373"/>
        <end position="494"/>
    </location>
</feature>
<feature type="domain" description="Helitron helicase-like" evidence="4">
    <location>
        <begin position="636"/>
        <end position="818"/>
    </location>
</feature>
<dbReference type="EMBL" id="VUJU01007220">
    <property type="protein sequence ID" value="KAF0746407.1"/>
    <property type="molecule type" value="Genomic_DNA"/>
</dbReference>
<dbReference type="GO" id="GO:0006310">
    <property type="term" value="P:DNA recombination"/>
    <property type="evidence" value="ECO:0007669"/>
    <property type="project" value="UniProtKB-KW"/>
</dbReference>
<keyword evidence="1" id="KW-0378">Hydrolase</keyword>
<dbReference type="EC" id="5.6.2.3" evidence="1"/>
<dbReference type="GO" id="GO:0005524">
    <property type="term" value="F:ATP binding"/>
    <property type="evidence" value="ECO:0007669"/>
    <property type="project" value="UniProtKB-KW"/>
</dbReference>
<comment type="cofactor">
    <cofactor evidence="1">
        <name>Mg(2+)</name>
        <dbReference type="ChEBI" id="CHEBI:18420"/>
    </cofactor>
</comment>
<reference evidence="6 7" key="1">
    <citation type="submission" date="2019-08" db="EMBL/GenBank/DDBJ databases">
        <title>Whole genome of Aphis craccivora.</title>
        <authorList>
            <person name="Voronova N.V."/>
            <person name="Shulinski R.S."/>
            <person name="Bandarenka Y.V."/>
            <person name="Zhorov D.G."/>
            <person name="Warner D."/>
        </authorList>
    </citation>
    <scope>NUCLEOTIDE SEQUENCE [LARGE SCALE GENOMIC DNA]</scope>
    <source>
        <strain evidence="6">180601</strain>
        <tissue evidence="6">Whole Body</tissue>
    </source>
</reference>
<evidence type="ECO:0000256" key="1">
    <source>
        <dbReference type="RuleBase" id="RU363044"/>
    </source>
</evidence>
<dbReference type="PANTHER" id="PTHR47642">
    <property type="entry name" value="ATP-DEPENDENT DNA HELICASE"/>
    <property type="match status" value="1"/>
</dbReference>
<evidence type="ECO:0000259" key="3">
    <source>
        <dbReference type="Pfam" id="PF05970"/>
    </source>
</evidence>
<keyword evidence="1 6" id="KW-0347">Helicase</keyword>
<dbReference type="Gene3D" id="3.40.50.300">
    <property type="entry name" value="P-loop containing nucleotide triphosphate hydrolases"/>
    <property type="match status" value="1"/>
</dbReference>
<keyword evidence="7" id="KW-1185">Reference proteome</keyword>
<dbReference type="InterPro" id="IPR051055">
    <property type="entry name" value="PIF1_helicase"/>
</dbReference>
<evidence type="ECO:0000259" key="4">
    <source>
        <dbReference type="Pfam" id="PF14214"/>
    </source>
</evidence>
<keyword evidence="1" id="KW-0547">Nucleotide-binding</keyword>
<organism evidence="6 7">
    <name type="scientific">Aphis craccivora</name>
    <name type="common">Cowpea aphid</name>
    <dbReference type="NCBI Taxonomy" id="307492"/>
    <lineage>
        <taxon>Eukaryota</taxon>
        <taxon>Metazoa</taxon>
        <taxon>Ecdysozoa</taxon>
        <taxon>Arthropoda</taxon>
        <taxon>Hexapoda</taxon>
        <taxon>Insecta</taxon>
        <taxon>Pterygota</taxon>
        <taxon>Neoptera</taxon>
        <taxon>Paraneoptera</taxon>
        <taxon>Hemiptera</taxon>
        <taxon>Sternorrhyncha</taxon>
        <taxon>Aphidomorpha</taxon>
        <taxon>Aphidoidea</taxon>
        <taxon>Aphididae</taxon>
        <taxon>Aphidini</taxon>
        <taxon>Aphis</taxon>
        <taxon>Aphis</taxon>
    </lineage>
</organism>
<protein>
    <recommendedName>
        <fullName evidence="1">ATP-dependent DNA helicase</fullName>
        <ecNumber evidence="1">5.6.2.3</ecNumber>
    </recommendedName>
</protein>
<accession>A0A6G0XZK0</accession>
<dbReference type="Pfam" id="PF20209">
    <property type="entry name" value="DUF6570"/>
    <property type="match status" value="1"/>
</dbReference>
<keyword evidence="1" id="KW-0227">DNA damage</keyword>
<proteinExistence type="inferred from homology"/>
<comment type="catalytic activity">
    <reaction evidence="1">
        <text>ATP + H2O = ADP + phosphate + H(+)</text>
        <dbReference type="Rhea" id="RHEA:13065"/>
        <dbReference type="ChEBI" id="CHEBI:15377"/>
        <dbReference type="ChEBI" id="CHEBI:15378"/>
        <dbReference type="ChEBI" id="CHEBI:30616"/>
        <dbReference type="ChEBI" id="CHEBI:43474"/>
        <dbReference type="ChEBI" id="CHEBI:456216"/>
        <dbReference type="EC" id="5.6.2.3"/>
    </reaction>
</comment>
<keyword evidence="1" id="KW-0233">DNA recombination</keyword>
<dbReference type="InterPro" id="IPR010285">
    <property type="entry name" value="DNA_helicase_pif1-like_DEAD"/>
</dbReference>
<dbReference type="Pfam" id="PF14214">
    <property type="entry name" value="Helitron_like_N"/>
    <property type="match status" value="1"/>
</dbReference>
<dbReference type="InterPro" id="IPR027417">
    <property type="entry name" value="P-loop_NTPase"/>
</dbReference>
<dbReference type="GO" id="GO:0016787">
    <property type="term" value="F:hydrolase activity"/>
    <property type="evidence" value="ECO:0007669"/>
    <property type="project" value="UniProtKB-KW"/>
</dbReference>
<dbReference type="SUPFAM" id="SSF52540">
    <property type="entry name" value="P-loop containing nucleoside triphosphate hydrolases"/>
    <property type="match status" value="2"/>
</dbReference>
<evidence type="ECO:0000256" key="2">
    <source>
        <dbReference type="SAM" id="MobiDB-lite"/>
    </source>
</evidence>
<keyword evidence="1" id="KW-0234">DNA repair</keyword>
<comment type="similarity">
    <text evidence="1">Belongs to the helicase family.</text>
</comment>
<evidence type="ECO:0000313" key="7">
    <source>
        <dbReference type="Proteomes" id="UP000478052"/>
    </source>
</evidence>
<dbReference type="PANTHER" id="PTHR47642:SF6">
    <property type="entry name" value="ATP-DEPENDENT DNA HELICASE"/>
    <property type="match status" value="1"/>
</dbReference>
<gene>
    <name evidence="6" type="ORF">FWK35_00030822</name>
</gene>
<dbReference type="GO" id="GO:0006281">
    <property type="term" value="P:DNA repair"/>
    <property type="evidence" value="ECO:0007669"/>
    <property type="project" value="UniProtKB-KW"/>
</dbReference>
<dbReference type="OrthoDB" id="5804956at2759"/>
<dbReference type="GO" id="GO:0000723">
    <property type="term" value="P:telomere maintenance"/>
    <property type="evidence" value="ECO:0007669"/>
    <property type="project" value="InterPro"/>
</dbReference>
<evidence type="ECO:0000313" key="6">
    <source>
        <dbReference type="EMBL" id="KAF0746407.1"/>
    </source>
</evidence>
<dbReference type="GO" id="GO:0043139">
    <property type="term" value="F:5'-3' DNA helicase activity"/>
    <property type="evidence" value="ECO:0007669"/>
    <property type="project" value="UniProtKB-EC"/>
</dbReference>
<evidence type="ECO:0000259" key="5">
    <source>
        <dbReference type="Pfam" id="PF20209"/>
    </source>
</evidence>
<feature type="non-terminal residue" evidence="6">
    <location>
        <position position="1781"/>
    </location>
</feature>
<dbReference type="InterPro" id="IPR025476">
    <property type="entry name" value="Helitron_helicase-like"/>
</dbReference>